<keyword evidence="3" id="KW-1185">Reference proteome</keyword>
<dbReference type="Pfam" id="PF09713">
    <property type="entry name" value="A_thal_3526"/>
    <property type="match status" value="1"/>
</dbReference>
<evidence type="ECO:0000313" key="2">
    <source>
        <dbReference type="EMBL" id="RZC84837.1"/>
    </source>
</evidence>
<evidence type="ECO:0008006" key="4">
    <source>
        <dbReference type="Google" id="ProtNLM"/>
    </source>
</evidence>
<proteinExistence type="predicted"/>
<dbReference type="InterPro" id="IPR006476">
    <property type="entry name" value="CHP01589_pln"/>
</dbReference>
<dbReference type="OMA" id="FAPMQNG"/>
<dbReference type="OrthoDB" id="1620396at2759"/>
<dbReference type="EMBL" id="CM010725">
    <property type="protein sequence ID" value="RZC84837.1"/>
    <property type="molecule type" value="Genomic_DNA"/>
</dbReference>
<name>A0A4Y7LIR0_PAPSO</name>
<sequence>MKHLEEPLSMPEIQPSGQDSHESQGDEQNTPANDTPVADSGSVSISSNDSRKVSQKDIVLVQNLIEHCLQLYMNKDEVVKTLLNQAKIEPAFTALVWQKLEEENADFFKAYYTRLNLKKQIIMFNHLLDHQYHLMKYPAPPKIPLAPMLNGVHHMPVNKLPMGYPVLQQPPMPAAHQSHLDSMGHGLSSCHVVNGVPAHSNFHPMRMNSGSDMGMESTSAYAAPTIPPTSTMSSMSEMAMSPASVASNGQFPFTPSDISGMGVEASVLDNTFHSDIGSSVGLQLGLDSGDGNGNDSLRPFGQIPWNFSLSDLTADLSNLGDLGALGNYPGSPFLPSDSDLMLDSPSHEDLVQDFFVDNPVQGSQSDEEKPDI</sequence>
<dbReference type="Gramene" id="RZC84837">
    <property type="protein sequence ID" value="RZC84837"/>
    <property type="gene ID" value="C5167_047622"/>
</dbReference>
<dbReference type="NCBIfam" id="TIGR01589">
    <property type="entry name" value="A_thal_3526"/>
    <property type="match status" value="1"/>
</dbReference>
<feature type="region of interest" description="Disordered" evidence="1">
    <location>
        <begin position="1"/>
        <end position="49"/>
    </location>
</feature>
<dbReference type="Proteomes" id="UP000316621">
    <property type="component" value="Chromosome 11"/>
</dbReference>
<reference evidence="2 3" key="1">
    <citation type="journal article" date="2018" name="Science">
        <title>The opium poppy genome and morphinan production.</title>
        <authorList>
            <person name="Guo L."/>
            <person name="Winzer T."/>
            <person name="Yang X."/>
            <person name="Li Y."/>
            <person name="Ning Z."/>
            <person name="He Z."/>
            <person name="Teodor R."/>
            <person name="Lu Y."/>
            <person name="Bowser T.A."/>
            <person name="Graham I.A."/>
            <person name="Ye K."/>
        </authorList>
    </citation>
    <scope>NUCLEOTIDE SEQUENCE [LARGE SCALE GENOMIC DNA]</scope>
    <source>
        <strain evidence="3">cv. HN1</strain>
        <tissue evidence="2">Leaves</tissue>
    </source>
</reference>
<organism evidence="2 3">
    <name type="scientific">Papaver somniferum</name>
    <name type="common">Opium poppy</name>
    <dbReference type="NCBI Taxonomy" id="3469"/>
    <lineage>
        <taxon>Eukaryota</taxon>
        <taxon>Viridiplantae</taxon>
        <taxon>Streptophyta</taxon>
        <taxon>Embryophyta</taxon>
        <taxon>Tracheophyta</taxon>
        <taxon>Spermatophyta</taxon>
        <taxon>Magnoliopsida</taxon>
        <taxon>Ranunculales</taxon>
        <taxon>Papaveraceae</taxon>
        <taxon>Papaveroideae</taxon>
        <taxon>Papaver</taxon>
    </lineage>
</organism>
<dbReference type="STRING" id="3469.A0A4Y7LIR0"/>
<evidence type="ECO:0000313" key="3">
    <source>
        <dbReference type="Proteomes" id="UP000316621"/>
    </source>
</evidence>
<dbReference type="PANTHER" id="PTHR31871:SF9">
    <property type="entry name" value="HELICASE WITH ZINC FINGER PROTEIN"/>
    <property type="match status" value="1"/>
</dbReference>
<accession>A0A4Y7LIR0</accession>
<protein>
    <recommendedName>
        <fullName evidence="4">Angiotensin-converting enzyme 2</fullName>
    </recommendedName>
</protein>
<gene>
    <name evidence="2" type="ORF">C5167_047622</name>
</gene>
<dbReference type="AlphaFoldDB" id="A0A4Y7LIR0"/>
<evidence type="ECO:0000256" key="1">
    <source>
        <dbReference type="SAM" id="MobiDB-lite"/>
    </source>
</evidence>
<dbReference type="PANTHER" id="PTHR31871">
    <property type="entry name" value="OS02G0137100 PROTEIN"/>
    <property type="match status" value="1"/>
</dbReference>